<dbReference type="GO" id="GO:0005694">
    <property type="term" value="C:chromosome"/>
    <property type="evidence" value="ECO:0007669"/>
    <property type="project" value="UniProtKB-ARBA"/>
</dbReference>
<reference evidence="4 5" key="1">
    <citation type="submission" date="2019-08" db="EMBL/GenBank/DDBJ databases">
        <title>The genome of the soybean aphid Biotype 1, its phylome, world population structure and adaptation to the North American continent.</title>
        <authorList>
            <person name="Giordano R."/>
            <person name="Donthu R.K."/>
            <person name="Hernandez A.G."/>
            <person name="Wright C.L."/>
            <person name="Zimin A.V."/>
        </authorList>
    </citation>
    <scope>NUCLEOTIDE SEQUENCE [LARGE SCALE GENOMIC DNA]</scope>
    <source>
        <tissue evidence="4">Whole aphids</tissue>
    </source>
</reference>
<protein>
    <recommendedName>
        <fullName evidence="3">Chromo shadow domain-containing protein</fullName>
    </recommendedName>
</protein>
<dbReference type="EMBL" id="VYZN01000061">
    <property type="protein sequence ID" value="KAE9525235.1"/>
    <property type="molecule type" value="Genomic_DNA"/>
</dbReference>
<dbReference type="GO" id="GO:0005634">
    <property type="term" value="C:nucleus"/>
    <property type="evidence" value="ECO:0007669"/>
    <property type="project" value="UniProtKB-SubCell"/>
</dbReference>
<dbReference type="SUPFAM" id="SSF54160">
    <property type="entry name" value="Chromo domain-like"/>
    <property type="match status" value="1"/>
</dbReference>
<dbReference type="Pfam" id="PF01393">
    <property type="entry name" value="Chromo_shadow"/>
    <property type="match status" value="1"/>
</dbReference>
<dbReference type="CDD" id="cd00034">
    <property type="entry name" value="CSD"/>
    <property type="match status" value="1"/>
</dbReference>
<dbReference type="Gene3D" id="2.40.50.40">
    <property type="match status" value="1"/>
</dbReference>
<keyword evidence="2" id="KW-0539">Nucleus</keyword>
<feature type="domain" description="Chromo shadow" evidence="3">
    <location>
        <begin position="280"/>
        <end position="335"/>
    </location>
</feature>
<evidence type="ECO:0000313" key="4">
    <source>
        <dbReference type="EMBL" id="KAE9525235.1"/>
    </source>
</evidence>
<organism evidence="4 5">
    <name type="scientific">Aphis glycines</name>
    <name type="common">Soybean aphid</name>
    <dbReference type="NCBI Taxonomy" id="307491"/>
    <lineage>
        <taxon>Eukaryota</taxon>
        <taxon>Metazoa</taxon>
        <taxon>Ecdysozoa</taxon>
        <taxon>Arthropoda</taxon>
        <taxon>Hexapoda</taxon>
        <taxon>Insecta</taxon>
        <taxon>Pterygota</taxon>
        <taxon>Neoptera</taxon>
        <taxon>Paraneoptera</taxon>
        <taxon>Hemiptera</taxon>
        <taxon>Sternorrhyncha</taxon>
        <taxon>Aphidomorpha</taxon>
        <taxon>Aphidoidea</taxon>
        <taxon>Aphididae</taxon>
        <taxon>Aphidini</taxon>
        <taxon>Aphis</taxon>
        <taxon>Aphis</taxon>
    </lineage>
</organism>
<gene>
    <name evidence="4" type="ORF">AGLY_014303</name>
</gene>
<dbReference type="AlphaFoldDB" id="A0A6G0T4G8"/>
<accession>A0A6G0T4G8</accession>
<dbReference type="InterPro" id="IPR008251">
    <property type="entry name" value="Chromo_shadow_dom"/>
</dbReference>
<evidence type="ECO:0000313" key="5">
    <source>
        <dbReference type="Proteomes" id="UP000475862"/>
    </source>
</evidence>
<dbReference type="InterPro" id="IPR016197">
    <property type="entry name" value="Chromo-like_dom_sf"/>
</dbReference>
<proteinExistence type="predicted"/>
<keyword evidence="5" id="KW-1185">Reference proteome</keyword>
<comment type="subcellular location">
    <subcellularLocation>
        <location evidence="1">Nucleus</location>
    </subcellularLocation>
</comment>
<evidence type="ECO:0000259" key="3">
    <source>
        <dbReference type="Pfam" id="PF01393"/>
    </source>
</evidence>
<evidence type="ECO:0000256" key="1">
    <source>
        <dbReference type="ARBA" id="ARBA00004123"/>
    </source>
</evidence>
<dbReference type="Proteomes" id="UP000475862">
    <property type="component" value="Unassembled WGS sequence"/>
</dbReference>
<dbReference type="OrthoDB" id="10559695at2759"/>
<evidence type="ECO:0000256" key="2">
    <source>
        <dbReference type="ARBA" id="ARBA00023242"/>
    </source>
</evidence>
<comment type="caution">
    <text evidence="4">The sequence shown here is derived from an EMBL/GenBank/DDBJ whole genome shotgun (WGS) entry which is preliminary data.</text>
</comment>
<name>A0A6G0T4G8_APHGL</name>
<sequence>MEYNQQQLRLWHVEHSDPSTCQKTSDFRKSIAFIIEHESVANNKIKLQGDQQAHCTLDRLFKDHLSEVHLSEKTLVLSGDQCTKFNVSEVILQITILFHDNPVIYLWSSLINLQTLFTVGLTLKLLNSTVQMKIPFSHPTAKEETIASLVICGCHDIQRTTLDDHNFVLLISVNTKLTYEEFCIKFSSILTRPRNFHQNDRLKKNAKFLFRYRESNPSLLGESQMTASLVPRIKIIFYHKIRGWYSIVVNFHCAFDMDYSRSIAIGGKKNGHKSIYVYADSILGVFKKKNGDLQYLIRFKTTNDISFPDSFIDSFIMNTIYPQMVIEYYENIMTWE</sequence>